<dbReference type="InterPro" id="IPR000424">
    <property type="entry name" value="Primosome_PriB/ssb"/>
</dbReference>
<feature type="region of interest" description="Disordered" evidence="3">
    <location>
        <begin position="181"/>
        <end position="267"/>
    </location>
</feature>
<feature type="compositionally biased region" description="Pro residues" evidence="3">
    <location>
        <begin position="191"/>
        <end position="212"/>
    </location>
</feature>
<dbReference type="SUPFAM" id="SSF50249">
    <property type="entry name" value="Nucleic acid-binding proteins"/>
    <property type="match status" value="1"/>
</dbReference>
<evidence type="ECO:0000256" key="3">
    <source>
        <dbReference type="SAM" id="MobiDB-lite"/>
    </source>
</evidence>
<organism evidence="4 5">
    <name type="scientific">Actinoplanes sichuanensis</name>
    <dbReference type="NCBI Taxonomy" id="512349"/>
    <lineage>
        <taxon>Bacteria</taxon>
        <taxon>Bacillati</taxon>
        <taxon>Actinomycetota</taxon>
        <taxon>Actinomycetes</taxon>
        <taxon>Micromonosporales</taxon>
        <taxon>Micromonosporaceae</taxon>
        <taxon>Actinoplanes</taxon>
    </lineage>
</organism>
<accession>A0ABW4AFI4</accession>
<name>A0ABW4AFI4_9ACTN</name>
<dbReference type="Proteomes" id="UP001597183">
    <property type="component" value="Unassembled WGS sequence"/>
</dbReference>
<dbReference type="GO" id="GO:0003677">
    <property type="term" value="F:DNA binding"/>
    <property type="evidence" value="ECO:0007669"/>
    <property type="project" value="UniProtKB-KW"/>
</dbReference>
<dbReference type="CDD" id="cd04496">
    <property type="entry name" value="SSB_OBF"/>
    <property type="match status" value="1"/>
</dbReference>
<dbReference type="RefSeq" id="WP_317788199.1">
    <property type="nucleotide sequence ID" value="NZ_AP028461.1"/>
</dbReference>
<dbReference type="PROSITE" id="PS50935">
    <property type="entry name" value="SSB"/>
    <property type="match status" value="1"/>
</dbReference>
<evidence type="ECO:0000313" key="5">
    <source>
        <dbReference type="Proteomes" id="UP001597183"/>
    </source>
</evidence>
<comment type="caution">
    <text evidence="4">The sequence shown here is derived from an EMBL/GenBank/DDBJ whole genome shotgun (WGS) entry which is preliminary data.</text>
</comment>
<feature type="region of interest" description="Disordered" evidence="3">
    <location>
        <begin position="142"/>
        <end position="166"/>
    </location>
</feature>
<proteinExistence type="predicted"/>
<dbReference type="Pfam" id="PF00436">
    <property type="entry name" value="SSB"/>
    <property type="match status" value="1"/>
</dbReference>
<gene>
    <name evidence="4" type="ORF">ACFQ5G_26750</name>
</gene>
<protein>
    <submittedName>
        <fullName evidence="4">Single-stranded DNA-binding protein</fullName>
    </submittedName>
</protein>
<evidence type="ECO:0000256" key="2">
    <source>
        <dbReference type="PROSITE-ProRule" id="PRU00252"/>
    </source>
</evidence>
<feature type="compositionally biased region" description="Low complexity" evidence="3">
    <location>
        <begin position="213"/>
        <end position="251"/>
    </location>
</feature>
<keyword evidence="5" id="KW-1185">Reference proteome</keyword>
<reference evidence="5" key="1">
    <citation type="journal article" date="2019" name="Int. J. Syst. Evol. Microbiol.">
        <title>The Global Catalogue of Microorganisms (GCM) 10K type strain sequencing project: providing services to taxonomists for standard genome sequencing and annotation.</title>
        <authorList>
            <consortium name="The Broad Institute Genomics Platform"/>
            <consortium name="The Broad Institute Genome Sequencing Center for Infectious Disease"/>
            <person name="Wu L."/>
            <person name="Ma J."/>
        </authorList>
    </citation>
    <scope>NUCLEOTIDE SEQUENCE [LARGE SCALE GENOMIC DNA]</scope>
    <source>
        <strain evidence="5">CCM 7526</strain>
    </source>
</reference>
<dbReference type="Gene3D" id="2.40.50.140">
    <property type="entry name" value="Nucleic acid-binding proteins"/>
    <property type="match status" value="1"/>
</dbReference>
<keyword evidence="1 2" id="KW-0238">DNA-binding</keyword>
<evidence type="ECO:0000313" key="4">
    <source>
        <dbReference type="EMBL" id="MFD1368960.1"/>
    </source>
</evidence>
<evidence type="ECO:0000256" key="1">
    <source>
        <dbReference type="ARBA" id="ARBA00023125"/>
    </source>
</evidence>
<sequence length="267" mass="28329">MFETHLAVVGNVLTAPEWRRTTNGNALVANFRIASTARRFDRETGRWTDGNSLRVRVTAWRRLAEGVASSISVGDPIVAYGRIYTRDWVDDDNNNRVSYEMEAFAIGHDLARGRARFYRSKPAANSMIESAETDTVIRGETTHALDDDEIPVGFGDGLPERDPDDSPTFLEVVAAIADETAEPGDDQAPAVPVPSPPASPDPAPPVPTPPGSTSPGSVGSDSAGSDPVGSDSVGSDSVAPDSVAPVSAPPADTRRIRRTGRREPVAA</sequence>
<dbReference type="EMBL" id="JBHTMK010000037">
    <property type="protein sequence ID" value="MFD1368960.1"/>
    <property type="molecule type" value="Genomic_DNA"/>
</dbReference>
<dbReference type="InterPro" id="IPR012340">
    <property type="entry name" value="NA-bd_OB-fold"/>
</dbReference>